<comment type="caution">
    <text evidence="6">The sequence shown here is derived from an EMBL/GenBank/DDBJ whole genome shotgun (WGS) entry which is preliminary data.</text>
</comment>
<evidence type="ECO:0000256" key="3">
    <source>
        <dbReference type="ARBA" id="ARBA00022840"/>
    </source>
</evidence>
<evidence type="ECO:0000256" key="4">
    <source>
        <dbReference type="ARBA" id="ARBA00038388"/>
    </source>
</evidence>
<dbReference type="PROSITE" id="PS50893">
    <property type="entry name" value="ABC_TRANSPORTER_2"/>
    <property type="match status" value="1"/>
</dbReference>
<feature type="domain" description="ABC transporter" evidence="5">
    <location>
        <begin position="7"/>
        <end position="229"/>
    </location>
</feature>
<dbReference type="SMART" id="SM00382">
    <property type="entry name" value="AAA"/>
    <property type="match status" value="1"/>
</dbReference>
<keyword evidence="3 6" id="KW-0067">ATP-binding</keyword>
<organism evidence="6">
    <name type="scientific">Thermosulfurimonas dismutans</name>
    <dbReference type="NCBI Taxonomy" id="999894"/>
    <lineage>
        <taxon>Bacteria</taxon>
        <taxon>Pseudomonadati</taxon>
        <taxon>Thermodesulfobacteriota</taxon>
        <taxon>Thermodesulfobacteria</taxon>
        <taxon>Thermodesulfobacteriales</taxon>
        <taxon>Thermodesulfobacteriaceae</taxon>
        <taxon>Thermosulfurimonas</taxon>
    </lineage>
</organism>
<dbReference type="FunFam" id="3.40.50.300:FF:000032">
    <property type="entry name" value="Export ABC transporter ATP-binding protein"/>
    <property type="match status" value="1"/>
</dbReference>
<sequence length="229" mass="25792">MDKIPALEARNLHKVFPHPEGEVEILRGVDLRIWPSEKVAIVGPSGVGKTTLLHLLGGLDRPSRGQVLHFGKDILSLSDEDLSVYRNLHLGFIFQFHYLLPEFDPLENVMLPGLLAGRPRREMEERARELLQRLGLGHRLHHRISGLSGGERQRVAIARALVLSPRLILADEPTGNLDVDSAREVTEILLQLNRKYDTTLVVATHNLELAARMDRVFKLEAGRLREVSL</sequence>
<dbReference type="SUPFAM" id="SSF52540">
    <property type="entry name" value="P-loop containing nucleoside triphosphate hydrolases"/>
    <property type="match status" value="1"/>
</dbReference>
<dbReference type="CDD" id="cd03255">
    <property type="entry name" value="ABC_MJ0796_LolCDE_FtsE"/>
    <property type="match status" value="1"/>
</dbReference>
<evidence type="ECO:0000259" key="5">
    <source>
        <dbReference type="PROSITE" id="PS50893"/>
    </source>
</evidence>
<dbReference type="Proteomes" id="UP000886043">
    <property type="component" value="Unassembled WGS sequence"/>
</dbReference>
<keyword evidence="1" id="KW-0813">Transport</keyword>
<dbReference type="GO" id="GO:0098796">
    <property type="term" value="C:membrane protein complex"/>
    <property type="evidence" value="ECO:0007669"/>
    <property type="project" value="UniProtKB-ARBA"/>
</dbReference>
<comment type="similarity">
    <text evidence="4">Belongs to the ABC transporter superfamily. Macrolide exporter (TC 3.A.1.122) family.</text>
</comment>
<dbReference type="EMBL" id="DRMH01000012">
    <property type="protein sequence ID" value="HFC97046.1"/>
    <property type="molecule type" value="Genomic_DNA"/>
</dbReference>
<evidence type="ECO:0000313" key="6">
    <source>
        <dbReference type="EMBL" id="HFC97046.1"/>
    </source>
</evidence>
<dbReference type="Pfam" id="PF00005">
    <property type="entry name" value="ABC_tran"/>
    <property type="match status" value="1"/>
</dbReference>
<dbReference type="PANTHER" id="PTHR24220">
    <property type="entry name" value="IMPORT ATP-BINDING PROTEIN"/>
    <property type="match status" value="1"/>
</dbReference>
<dbReference type="GO" id="GO:0005886">
    <property type="term" value="C:plasma membrane"/>
    <property type="evidence" value="ECO:0007669"/>
    <property type="project" value="TreeGrafter"/>
</dbReference>
<dbReference type="GO" id="GO:0016887">
    <property type="term" value="F:ATP hydrolysis activity"/>
    <property type="evidence" value="ECO:0007669"/>
    <property type="project" value="InterPro"/>
</dbReference>
<name>A0A7C3H003_9BACT</name>
<dbReference type="InterPro" id="IPR003439">
    <property type="entry name" value="ABC_transporter-like_ATP-bd"/>
</dbReference>
<keyword evidence="2" id="KW-0547">Nucleotide-binding</keyword>
<dbReference type="GO" id="GO:0022857">
    <property type="term" value="F:transmembrane transporter activity"/>
    <property type="evidence" value="ECO:0007669"/>
    <property type="project" value="TreeGrafter"/>
</dbReference>
<dbReference type="GO" id="GO:0005524">
    <property type="term" value="F:ATP binding"/>
    <property type="evidence" value="ECO:0007669"/>
    <property type="project" value="UniProtKB-KW"/>
</dbReference>
<dbReference type="InterPro" id="IPR003593">
    <property type="entry name" value="AAA+_ATPase"/>
</dbReference>
<dbReference type="AlphaFoldDB" id="A0A7C3H003"/>
<dbReference type="InterPro" id="IPR017911">
    <property type="entry name" value="MacB-like_ATP-bd"/>
</dbReference>
<accession>A0A7C3H003</accession>
<gene>
    <name evidence="6" type="ORF">ENJ40_01120</name>
</gene>
<dbReference type="Gene3D" id="3.40.50.300">
    <property type="entry name" value="P-loop containing nucleotide triphosphate hydrolases"/>
    <property type="match status" value="1"/>
</dbReference>
<proteinExistence type="inferred from homology"/>
<dbReference type="InterPro" id="IPR027417">
    <property type="entry name" value="P-loop_NTPase"/>
</dbReference>
<dbReference type="InterPro" id="IPR015854">
    <property type="entry name" value="ABC_transpr_LolD-like"/>
</dbReference>
<reference evidence="6" key="1">
    <citation type="journal article" date="2020" name="mSystems">
        <title>Genome- and Community-Level Interaction Insights into Carbon Utilization and Element Cycling Functions of Hydrothermarchaeota in Hydrothermal Sediment.</title>
        <authorList>
            <person name="Zhou Z."/>
            <person name="Liu Y."/>
            <person name="Xu W."/>
            <person name="Pan J."/>
            <person name="Luo Z.H."/>
            <person name="Li M."/>
        </authorList>
    </citation>
    <scope>NUCLEOTIDE SEQUENCE [LARGE SCALE GENOMIC DNA]</scope>
    <source>
        <strain evidence="6">HyVt-483</strain>
    </source>
</reference>
<dbReference type="InterPro" id="IPR017871">
    <property type="entry name" value="ABC_transporter-like_CS"/>
</dbReference>
<protein>
    <submittedName>
        <fullName evidence="6">ABC transporter ATP-binding protein</fullName>
    </submittedName>
</protein>
<dbReference type="PANTHER" id="PTHR24220:SF689">
    <property type="entry name" value="LIPOPROTEIN-RELEASING SYSTEM ATP-BINDING PROTEIN LOLD"/>
    <property type="match status" value="1"/>
</dbReference>
<evidence type="ECO:0000256" key="1">
    <source>
        <dbReference type="ARBA" id="ARBA00022448"/>
    </source>
</evidence>
<evidence type="ECO:0000256" key="2">
    <source>
        <dbReference type="ARBA" id="ARBA00022741"/>
    </source>
</evidence>
<dbReference type="PROSITE" id="PS00211">
    <property type="entry name" value="ABC_TRANSPORTER_1"/>
    <property type="match status" value="1"/>
</dbReference>